<proteinExistence type="inferred from homology"/>
<keyword evidence="5" id="KW-0326">Glycosidase</keyword>
<dbReference type="InterPro" id="IPR025705">
    <property type="entry name" value="Beta_hexosaminidase_sua/sub"/>
</dbReference>
<dbReference type="Pfam" id="PF02838">
    <property type="entry name" value="Glyco_hydro_20b"/>
    <property type="match status" value="1"/>
</dbReference>
<evidence type="ECO:0000256" key="5">
    <source>
        <dbReference type="ARBA" id="ARBA00023295"/>
    </source>
</evidence>
<reference evidence="9" key="1">
    <citation type="journal article" date="2014" name="Int. J. Syst. Evol. Microbiol.">
        <title>Complete genome sequence of Corynebacterium casei LMG S-19264T (=DSM 44701T), isolated from a smear-ripened cheese.</title>
        <authorList>
            <consortium name="US DOE Joint Genome Institute (JGI-PGF)"/>
            <person name="Walter F."/>
            <person name="Albersmeier A."/>
            <person name="Kalinowski J."/>
            <person name="Ruckert C."/>
        </authorList>
    </citation>
    <scope>NUCLEOTIDE SEQUENCE</scope>
    <source>
        <strain evidence="9">NBRC 108769</strain>
    </source>
</reference>
<dbReference type="PANTHER" id="PTHR22600">
    <property type="entry name" value="BETA-HEXOSAMINIDASE"/>
    <property type="match status" value="1"/>
</dbReference>
<dbReference type="EMBL" id="BSOH01000037">
    <property type="protein sequence ID" value="GLR19819.1"/>
    <property type="molecule type" value="Genomic_DNA"/>
</dbReference>
<evidence type="ECO:0000256" key="3">
    <source>
        <dbReference type="ARBA" id="ARBA00012663"/>
    </source>
</evidence>
<evidence type="ECO:0000256" key="4">
    <source>
        <dbReference type="ARBA" id="ARBA00022801"/>
    </source>
</evidence>
<dbReference type="InterPro" id="IPR015883">
    <property type="entry name" value="Glyco_hydro_20_cat"/>
</dbReference>
<dbReference type="GO" id="GO:0005975">
    <property type="term" value="P:carbohydrate metabolic process"/>
    <property type="evidence" value="ECO:0007669"/>
    <property type="project" value="InterPro"/>
</dbReference>
<dbReference type="EC" id="3.2.1.52" evidence="3"/>
<feature type="domain" description="Beta-hexosaminidase bacterial type N-terminal" evidence="8">
    <location>
        <begin position="11"/>
        <end position="144"/>
    </location>
</feature>
<dbReference type="InterPro" id="IPR017853">
    <property type="entry name" value="GH"/>
</dbReference>
<evidence type="ECO:0000259" key="8">
    <source>
        <dbReference type="Pfam" id="PF02838"/>
    </source>
</evidence>
<keyword evidence="4" id="KW-0378">Hydrolase</keyword>
<sequence>MPIAAHLQDLHLIPSPQSVEINEEIFDVSKRLTTYSLLKVENEHPVKEQIDLLLKEFKAKGSNQGGNFLWYGTVGDDVLLSKYCQKNKITIPAHREGYALHVSNDTIIVAAGKKEGVLYGLYTLEQLVNNTNNNKLPSVSIIDYPNYDNRSIMDDISRGPLSNMDFLKSQVKRMSKLKINNLTFYIEHVVKTKSHPDFAPDDAITIAEFEELTEFAKPFNVEVMGGFQSLGHFRNILSSETYRHLGQTDRMLKPGDPASLDFLTKVYGEMLPAFSSEYFNIYADEAWDLVRMDEGLEVDSSAAALRYINHVNPLLKFLTDRGKKPIIASDMLLSFPETIDLLSKKATILSWVYDDLDNYDAWIEPFREVGLEYWVCPGILNSYSVFPDYDVAFNNIEKFVNAGHEKDALGVMTSVWDDGSAHFFARDWPAVAFAAHQSWKPVRNDQANFNRDFSFLMFGDENKSLRDCISGISELQHTKTVENLGTTFLDEYLLPDAGQVHYLNTNESETISKIIKEGKSCLDEVADVDDGAANEWTDDLEAWHFALDQILLQVKSYEKLIALSSLYSKGDLDAVSSELETLATEWKGLKERFSALWKIENRDYWLDEELKIYNRKIERLLKLKDKIDALDQKKTKLPTAGSVGIDIRPLDKEYFTYWLISERFPTQNESDIDKDYIGSLGGEKEAIPTPYDWTKYQSPYSYKINFDEVSEKSIVYLYSRIEAPEQIKVVPEVGFSGQWKMILNGEETTNSKEKDNRIVLEEGNNHIIMKIALAPGIDQIQFSLKDINTTNKKYKYKLKSE</sequence>
<dbReference type="Proteomes" id="UP001156666">
    <property type="component" value="Unassembled WGS sequence"/>
</dbReference>
<feature type="domain" description="Glycoside hydrolase family 20 catalytic" evidence="7">
    <location>
        <begin position="147"/>
        <end position="353"/>
    </location>
</feature>
<evidence type="ECO:0000259" key="7">
    <source>
        <dbReference type="Pfam" id="PF00728"/>
    </source>
</evidence>
<evidence type="ECO:0000256" key="1">
    <source>
        <dbReference type="ARBA" id="ARBA00001231"/>
    </source>
</evidence>
<evidence type="ECO:0000313" key="10">
    <source>
        <dbReference type="Proteomes" id="UP001156666"/>
    </source>
</evidence>
<comment type="catalytic activity">
    <reaction evidence="1">
        <text>Hydrolysis of terminal non-reducing N-acetyl-D-hexosamine residues in N-acetyl-beta-D-hexosaminides.</text>
        <dbReference type="EC" id="3.2.1.52"/>
    </reaction>
</comment>
<evidence type="ECO:0000256" key="6">
    <source>
        <dbReference type="PIRSR" id="PIRSR625705-1"/>
    </source>
</evidence>
<protein>
    <recommendedName>
        <fullName evidence="3">beta-N-acetylhexosaminidase</fullName>
        <ecNumber evidence="3">3.2.1.52</ecNumber>
    </recommendedName>
</protein>
<evidence type="ECO:0000256" key="2">
    <source>
        <dbReference type="ARBA" id="ARBA00006285"/>
    </source>
</evidence>
<gene>
    <name evidence="9" type="ORF">GCM10007940_44350</name>
</gene>
<dbReference type="PRINTS" id="PR00738">
    <property type="entry name" value="GLHYDRLASE20"/>
</dbReference>
<comment type="caution">
    <text evidence="9">The sequence shown here is derived from an EMBL/GenBank/DDBJ whole genome shotgun (WGS) entry which is preliminary data.</text>
</comment>
<dbReference type="GO" id="GO:0030203">
    <property type="term" value="P:glycosaminoglycan metabolic process"/>
    <property type="evidence" value="ECO:0007669"/>
    <property type="project" value="TreeGrafter"/>
</dbReference>
<keyword evidence="10" id="KW-1185">Reference proteome</keyword>
<organism evidence="9 10">
    <name type="scientific">Portibacter lacus</name>
    <dbReference type="NCBI Taxonomy" id="1099794"/>
    <lineage>
        <taxon>Bacteria</taxon>
        <taxon>Pseudomonadati</taxon>
        <taxon>Bacteroidota</taxon>
        <taxon>Saprospiria</taxon>
        <taxon>Saprospirales</taxon>
        <taxon>Haliscomenobacteraceae</taxon>
        <taxon>Portibacter</taxon>
    </lineage>
</organism>
<dbReference type="SUPFAM" id="SSF55545">
    <property type="entry name" value="beta-N-acetylhexosaminidase-like domain"/>
    <property type="match status" value="1"/>
</dbReference>
<name>A0AA37SU88_9BACT</name>
<accession>A0AA37SU88</accession>
<reference evidence="9" key="2">
    <citation type="submission" date="2023-01" db="EMBL/GenBank/DDBJ databases">
        <title>Draft genome sequence of Portibacter lacus strain NBRC 108769.</title>
        <authorList>
            <person name="Sun Q."/>
            <person name="Mori K."/>
        </authorList>
    </citation>
    <scope>NUCLEOTIDE SEQUENCE</scope>
    <source>
        <strain evidence="9">NBRC 108769</strain>
    </source>
</reference>
<comment type="similarity">
    <text evidence="2">Belongs to the glycosyl hydrolase 20 family.</text>
</comment>
<dbReference type="Gene3D" id="3.20.20.80">
    <property type="entry name" value="Glycosidases"/>
    <property type="match status" value="1"/>
</dbReference>
<dbReference type="GO" id="GO:0004563">
    <property type="term" value="F:beta-N-acetylhexosaminidase activity"/>
    <property type="evidence" value="ECO:0007669"/>
    <property type="project" value="UniProtKB-EC"/>
</dbReference>
<dbReference type="Pfam" id="PF00728">
    <property type="entry name" value="Glyco_hydro_20"/>
    <property type="match status" value="1"/>
</dbReference>
<dbReference type="SUPFAM" id="SSF51445">
    <property type="entry name" value="(Trans)glycosidases"/>
    <property type="match status" value="1"/>
</dbReference>
<evidence type="ECO:0000313" key="9">
    <source>
        <dbReference type="EMBL" id="GLR19819.1"/>
    </source>
</evidence>
<dbReference type="GO" id="GO:0016020">
    <property type="term" value="C:membrane"/>
    <property type="evidence" value="ECO:0007669"/>
    <property type="project" value="TreeGrafter"/>
</dbReference>
<dbReference type="AlphaFoldDB" id="A0AA37SU88"/>
<dbReference type="PANTHER" id="PTHR22600:SF57">
    <property type="entry name" value="BETA-N-ACETYLHEXOSAMINIDASE"/>
    <property type="match status" value="1"/>
</dbReference>
<dbReference type="Gene3D" id="3.30.379.10">
    <property type="entry name" value="Chitobiase/beta-hexosaminidase domain 2-like"/>
    <property type="match status" value="1"/>
</dbReference>
<dbReference type="InterPro" id="IPR029018">
    <property type="entry name" value="Hex-like_dom2"/>
</dbReference>
<feature type="active site" description="Proton donor" evidence="6">
    <location>
        <position position="285"/>
    </location>
</feature>
<dbReference type="InterPro" id="IPR015882">
    <property type="entry name" value="HEX_bac_N"/>
</dbReference>